<dbReference type="PANTHER" id="PTHR30231">
    <property type="entry name" value="DNA POLYMERASE III SUBUNIT EPSILON"/>
    <property type="match status" value="1"/>
</dbReference>
<dbReference type="InterPro" id="IPR013520">
    <property type="entry name" value="Ribonucl_H"/>
</dbReference>
<evidence type="ECO:0000313" key="6">
    <source>
        <dbReference type="Proteomes" id="UP000054375"/>
    </source>
</evidence>
<evidence type="ECO:0000256" key="2">
    <source>
        <dbReference type="ARBA" id="ARBA00022801"/>
    </source>
</evidence>
<dbReference type="AlphaFoldDB" id="A0A117QXF7"/>
<keyword evidence="2" id="KW-0378">Hydrolase</keyword>
<gene>
    <name evidence="5" type="ORF">AQJ54_40020</name>
</gene>
<evidence type="ECO:0000256" key="3">
    <source>
        <dbReference type="ARBA" id="ARBA00022839"/>
    </source>
</evidence>
<protein>
    <submittedName>
        <fullName evidence="5">DNA polymerase III subunit epsilon</fullName>
    </submittedName>
</protein>
<sequence length="261" mass="29879">MLSPDLTPSLGHLFTRTIDTRAVCFVRPGDTDRPTWALYEDARYLGTVHAQFDSGRNWHVQTLREQHTHLDDAVRALRRPASWRTEHERVRRWVHGILADPRLVVLDVQTTALTEPWAVQIGVTDRHGTVLFNEHLNPLADIAPAATALHGITRQQVADAPSFAAIAHHLGQLLHHRRCLIYNAAFDHGVLERELRRYFRSTAHARAWLGQCTWVDAMRPYAAWKGLWSARRHSYRFQPLGGSYEAVTNCRLLLSTLDQVR</sequence>
<accession>A0A117QXF7</accession>
<evidence type="ECO:0000256" key="1">
    <source>
        <dbReference type="ARBA" id="ARBA00022722"/>
    </source>
</evidence>
<name>A0A117QXF7_9ACTN</name>
<keyword evidence="6" id="KW-1185">Reference proteome</keyword>
<dbReference type="SUPFAM" id="SSF53098">
    <property type="entry name" value="Ribonuclease H-like"/>
    <property type="match status" value="1"/>
</dbReference>
<keyword evidence="1" id="KW-0540">Nuclease</keyword>
<dbReference type="InterPro" id="IPR012337">
    <property type="entry name" value="RNaseH-like_sf"/>
</dbReference>
<proteinExistence type="predicted"/>
<organism evidence="5 6">
    <name type="scientific">Streptomyces griseorubiginosus</name>
    <dbReference type="NCBI Taxonomy" id="67304"/>
    <lineage>
        <taxon>Bacteria</taxon>
        <taxon>Bacillati</taxon>
        <taxon>Actinomycetota</taxon>
        <taxon>Actinomycetes</taxon>
        <taxon>Kitasatosporales</taxon>
        <taxon>Streptomycetaceae</taxon>
        <taxon>Streptomyces</taxon>
    </lineage>
</organism>
<evidence type="ECO:0000313" key="5">
    <source>
        <dbReference type="EMBL" id="KUN59249.1"/>
    </source>
</evidence>
<dbReference type="SMART" id="SM00479">
    <property type="entry name" value="EXOIII"/>
    <property type="match status" value="1"/>
</dbReference>
<comment type="caution">
    <text evidence="5">The sequence shown here is derived from an EMBL/GenBank/DDBJ whole genome shotgun (WGS) entry which is preliminary data.</text>
</comment>
<dbReference type="PANTHER" id="PTHR30231:SF4">
    <property type="entry name" value="PROTEIN NEN2"/>
    <property type="match status" value="1"/>
</dbReference>
<dbReference type="GO" id="GO:0008408">
    <property type="term" value="F:3'-5' exonuclease activity"/>
    <property type="evidence" value="ECO:0007669"/>
    <property type="project" value="TreeGrafter"/>
</dbReference>
<dbReference type="Gene3D" id="3.30.420.10">
    <property type="entry name" value="Ribonuclease H-like superfamily/Ribonuclease H"/>
    <property type="match status" value="1"/>
</dbReference>
<dbReference type="EMBL" id="LMWV01000037">
    <property type="protein sequence ID" value="KUN59249.1"/>
    <property type="molecule type" value="Genomic_DNA"/>
</dbReference>
<dbReference type="RefSeq" id="WP_062246171.1">
    <property type="nucleotide sequence ID" value="NZ_JBPJFL010000003.1"/>
</dbReference>
<dbReference type="CDD" id="cd06127">
    <property type="entry name" value="DEDDh"/>
    <property type="match status" value="1"/>
</dbReference>
<dbReference type="Pfam" id="PF00929">
    <property type="entry name" value="RNase_T"/>
    <property type="match status" value="1"/>
</dbReference>
<reference evidence="5 6" key="1">
    <citation type="submission" date="2015-10" db="EMBL/GenBank/DDBJ databases">
        <title>Draft genome sequence of Streptomyces griseorubiginosus DSM 40469, type strain for the species Streptomyces griseorubiginosus.</title>
        <authorList>
            <person name="Ruckert C."/>
            <person name="Winkler A."/>
            <person name="Kalinowski J."/>
            <person name="Kampfer P."/>
            <person name="Glaeser S."/>
        </authorList>
    </citation>
    <scope>NUCLEOTIDE SEQUENCE [LARGE SCALE GENOMIC DNA]</scope>
    <source>
        <strain evidence="5 6">DSM 40469</strain>
    </source>
</reference>
<dbReference type="InterPro" id="IPR036397">
    <property type="entry name" value="RNaseH_sf"/>
</dbReference>
<dbReference type="GO" id="GO:0003676">
    <property type="term" value="F:nucleic acid binding"/>
    <property type="evidence" value="ECO:0007669"/>
    <property type="project" value="InterPro"/>
</dbReference>
<dbReference type="Proteomes" id="UP000054375">
    <property type="component" value="Unassembled WGS sequence"/>
</dbReference>
<evidence type="ECO:0000259" key="4">
    <source>
        <dbReference type="SMART" id="SM00479"/>
    </source>
</evidence>
<feature type="domain" description="Exonuclease" evidence="4">
    <location>
        <begin position="102"/>
        <end position="237"/>
    </location>
</feature>
<keyword evidence="3" id="KW-0269">Exonuclease</keyword>